<keyword evidence="2" id="KW-0378">Hydrolase</keyword>
<dbReference type="GO" id="GO:0052689">
    <property type="term" value="F:carboxylic ester hydrolase activity"/>
    <property type="evidence" value="ECO:0007669"/>
    <property type="project" value="InterPro"/>
</dbReference>
<dbReference type="KEGG" id="sfm:108918570"/>
<dbReference type="SUPFAM" id="SSF53474">
    <property type="entry name" value="alpha/beta-Hydrolases"/>
    <property type="match status" value="1"/>
</dbReference>
<dbReference type="Gene3D" id="3.40.50.1820">
    <property type="entry name" value="alpha/beta hydrolase"/>
    <property type="match status" value="1"/>
</dbReference>
<dbReference type="InterPro" id="IPR050300">
    <property type="entry name" value="GDXG_lipolytic_enzyme"/>
</dbReference>
<dbReference type="PANTHER" id="PTHR48081:SF32">
    <property type="entry name" value="ALPHA_BETA HYDROLASE FOLD-3 DOMAIN-CONTAINING PROTEIN"/>
    <property type="match status" value="1"/>
</dbReference>
<evidence type="ECO:0000256" key="2">
    <source>
        <dbReference type="ARBA" id="ARBA00022801"/>
    </source>
</evidence>
<feature type="active site" evidence="3">
    <location>
        <position position="358"/>
    </location>
</feature>
<dbReference type="GO" id="GO:0016020">
    <property type="term" value="C:membrane"/>
    <property type="evidence" value="ECO:0007669"/>
    <property type="project" value="InterPro"/>
</dbReference>
<dbReference type="PANTHER" id="PTHR48081">
    <property type="entry name" value="AB HYDROLASE SUPERFAMILY PROTEIN C4A8.06C"/>
    <property type="match status" value="1"/>
</dbReference>
<name>A0A8C9R647_SCLFO</name>
<accession>A0A8C9R647</accession>
<evidence type="ECO:0000313" key="5">
    <source>
        <dbReference type="Ensembl" id="ENSSFOP00015009431.1"/>
    </source>
</evidence>
<dbReference type="Ensembl" id="ENSSFOT00015009559.2">
    <property type="protein sequence ID" value="ENSSFOP00015009431.1"/>
    <property type="gene ID" value="ENSSFOG00015006135.2"/>
</dbReference>
<reference evidence="5 6" key="1">
    <citation type="submission" date="2019-04" db="EMBL/GenBank/DDBJ databases">
        <authorList>
            <consortium name="Wellcome Sanger Institute Data Sharing"/>
        </authorList>
    </citation>
    <scope>NUCLEOTIDE SEQUENCE [LARGE SCALE GENOMIC DNA]</scope>
</reference>
<feature type="active site" evidence="3">
    <location>
        <position position="200"/>
    </location>
</feature>
<reference evidence="5" key="2">
    <citation type="submission" date="2025-08" db="UniProtKB">
        <authorList>
            <consortium name="Ensembl"/>
        </authorList>
    </citation>
    <scope>IDENTIFICATION</scope>
</reference>
<dbReference type="PIRSF" id="PIRSF037251">
    <property type="entry name" value="Arylacetamide_deacetylase"/>
    <property type="match status" value="1"/>
</dbReference>
<dbReference type="OrthoDB" id="408631at2759"/>
<protein>
    <submittedName>
        <fullName evidence="5">Arylacetamide deacetylase-like 4</fullName>
    </submittedName>
</protein>
<dbReference type="Pfam" id="PF07859">
    <property type="entry name" value="Abhydrolase_3"/>
    <property type="match status" value="2"/>
</dbReference>
<evidence type="ECO:0000259" key="4">
    <source>
        <dbReference type="Pfam" id="PF07859"/>
    </source>
</evidence>
<dbReference type="Proteomes" id="UP000694397">
    <property type="component" value="Chromosome 22"/>
</dbReference>
<dbReference type="RefSeq" id="XP_018581500.1">
    <property type="nucleotide sequence ID" value="XM_018725984.2"/>
</dbReference>
<keyword evidence="6" id="KW-1185">Reference proteome</keyword>
<organism evidence="5 6">
    <name type="scientific">Scleropages formosus</name>
    <name type="common">Asian bonytongue</name>
    <name type="synonym">Osteoglossum formosum</name>
    <dbReference type="NCBI Taxonomy" id="113540"/>
    <lineage>
        <taxon>Eukaryota</taxon>
        <taxon>Metazoa</taxon>
        <taxon>Chordata</taxon>
        <taxon>Craniata</taxon>
        <taxon>Vertebrata</taxon>
        <taxon>Euteleostomi</taxon>
        <taxon>Actinopterygii</taxon>
        <taxon>Neopterygii</taxon>
        <taxon>Teleostei</taxon>
        <taxon>Osteoglossocephala</taxon>
        <taxon>Osteoglossomorpha</taxon>
        <taxon>Osteoglossiformes</taxon>
        <taxon>Osteoglossidae</taxon>
        <taxon>Scleropages</taxon>
    </lineage>
</organism>
<feature type="domain" description="Alpha/beta hydrolase fold-3" evidence="4">
    <location>
        <begin position="331"/>
        <end position="391"/>
    </location>
</feature>
<evidence type="ECO:0000256" key="1">
    <source>
        <dbReference type="ARBA" id="ARBA00010515"/>
    </source>
</evidence>
<comment type="similarity">
    <text evidence="1">Belongs to the 'GDXG' lipolytic enzyme family.</text>
</comment>
<reference evidence="5" key="3">
    <citation type="submission" date="2025-09" db="UniProtKB">
        <authorList>
            <consortium name="Ensembl"/>
        </authorList>
    </citation>
    <scope>IDENTIFICATION</scope>
</reference>
<evidence type="ECO:0000256" key="3">
    <source>
        <dbReference type="PIRSR" id="PIRSR037251-1"/>
    </source>
</evidence>
<feature type="domain" description="Alpha/beta hydrolase fold-3" evidence="4">
    <location>
        <begin position="121"/>
        <end position="271"/>
    </location>
</feature>
<dbReference type="GeneID" id="108918570"/>
<dbReference type="GeneTree" id="ENSGT00940000163565"/>
<proteinExistence type="inferred from homology"/>
<dbReference type="AlphaFoldDB" id="A0A8C9R647"/>
<dbReference type="InterPro" id="IPR017157">
    <property type="entry name" value="Arylacetamide_deacetylase"/>
</dbReference>
<feature type="active site" evidence="3">
    <location>
        <position position="388"/>
    </location>
</feature>
<dbReference type="CTD" id="343066"/>
<dbReference type="InterPro" id="IPR013094">
    <property type="entry name" value="AB_hydrolase_3"/>
</dbReference>
<dbReference type="InterPro" id="IPR029058">
    <property type="entry name" value="AB_hydrolase_fold"/>
</dbReference>
<gene>
    <name evidence="5" type="primary">aadacl4</name>
</gene>
<sequence>MDIGVAILIIGFAAIFAAFLLLLNGLIYAEFTNSEIPPAVKNRGKLHVVHMVMVGAAVIGRILERLGLCHQVVFTRVVISWFMVRKRPAPPGLRIKDLMFGDVPVRTYEPTAPSTGRRRGLVYFHGGGWVMGSIGTSDEMCRYIAKESETVVVSVGYRLAPEHRYPAQLDDCEAATCHFLSVAEAEFGVNPHRVAVGGDSAGGNLAAALCLRLVQGGRGHLPLPCAQILIYPALQMADFNLPSYLQNHAVPIVFRPRVAFYFLQYLNGDASLCKALLEGAHVPADLKVLYRRWLSPDNLPPEFREPSRNVTDPEPSSHDGEVYHLTCVGLEPFVSPLLAEDDALRRTPPTFILTCEYDVLRDDGLLFRKRLLDLGVDVSWHHVPDGFHGIINFFNVGWLTFPSSRGVMNSIVDYVKTL</sequence>
<evidence type="ECO:0000313" key="6">
    <source>
        <dbReference type="Proteomes" id="UP000694397"/>
    </source>
</evidence>